<evidence type="ECO:0000256" key="1">
    <source>
        <dbReference type="SAM" id="MobiDB-lite"/>
    </source>
</evidence>
<dbReference type="InterPro" id="IPR009571">
    <property type="entry name" value="SUR7/Rim9-like_fungi"/>
</dbReference>
<sequence length="283" mass="31228">MAGKGRRNVTILADVCYLITIPFLILILIGNTRDAPVLNQTYFFKLDVSQIIPISVTNSNLLNSVARSLGLHDFYQVGLWNFCEGYNDEGITYCSEPETLYWFNPVAILVSELLAGARIALPSEVITVLTLLRIGQQIMFGFFLSGTILNFLLLLATPLVIKTRWWSLAMSLFGVLAAILITVAAIIGTAMSIAFRVAATAQDQLNIRAEIGIRMFVFMWIAAILTDAAFLCHAAMGCCFKPQRNPQQMQEVSSPASGEKRSSVQLPKFMRNRRGGEAPARAD</sequence>
<keyword evidence="2" id="KW-0472">Membrane</keyword>
<name>A0A8K0WWQ8_9HYPO</name>
<dbReference type="PANTHER" id="PTHR28019:SF2">
    <property type="entry name" value="CELL MEMBRANE PROTEIN YLR413W-RELATED"/>
    <property type="match status" value="1"/>
</dbReference>
<gene>
    <name evidence="3" type="ORF">B0I35DRAFT_126202</name>
</gene>
<evidence type="ECO:0000313" key="3">
    <source>
        <dbReference type="EMBL" id="KAH7326119.1"/>
    </source>
</evidence>
<keyword evidence="2" id="KW-0812">Transmembrane</keyword>
<proteinExistence type="predicted"/>
<reference evidence="3" key="1">
    <citation type="journal article" date="2021" name="Nat. Commun.">
        <title>Genetic determinants of endophytism in the Arabidopsis root mycobiome.</title>
        <authorList>
            <person name="Mesny F."/>
            <person name="Miyauchi S."/>
            <person name="Thiergart T."/>
            <person name="Pickel B."/>
            <person name="Atanasova L."/>
            <person name="Karlsson M."/>
            <person name="Huettel B."/>
            <person name="Barry K.W."/>
            <person name="Haridas S."/>
            <person name="Chen C."/>
            <person name="Bauer D."/>
            <person name="Andreopoulos W."/>
            <person name="Pangilinan J."/>
            <person name="LaButti K."/>
            <person name="Riley R."/>
            <person name="Lipzen A."/>
            <person name="Clum A."/>
            <person name="Drula E."/>
            <person name="Henrissat B."/>
            <person name="Kohler A."/>
            <person name="Grigoriev I.V."/>
            <person name="Martin F.M."/>
            <person name="Hacquard S."/>
        </authorList>
    </citation>
    <scope>NUCLEOTIDE SEQUENCE</scope>
    <source>
        <strain evidence="3">MPI-CAGE-CH-0235</strain>
    </source>
</reference>
<evidence type="ECO:0000256" key="2">
    <source>
        <dbReference type="SAM" id="Phobius"/>
    </source>
</evidence>
<dbReference type="InterPro" id="IPR052413">
    <property type="entry name" value="SUR7_domain"/>
</dbReference>
<dbReference type="GO" id="GO:0031505">
    <property type="term" value="P:fungal-type cell wall organization"/>
    <property type="evidence" value="ECO:0007669"/>
    <property type="project" value="TreeGrafter"/>
</dbReference>
<evidence type="ECO:0000313" key="4">
    <source>
        <dbReference type="Proteomes" id="UP000813444"/>
    </source>
</evidence>
<feature type="transmembrane region" description="Helical" evidence="2">
    <location>
        <begin position="216"/>
        <end position="236"/>
    </location>
</feature>
<dbReference type="Pfam" id="PF06687">
    <property type="entry name" value="SUR7"/>
    <property type="match status" value="1"/>
</dbReference>
<feature type="transmembrane region" description="Helical" evidence="2">
    <location>
        <begin position="12"/>
        <end position="30"/>
    </location>
</feature>
<dbReference type="Proteomes" id="UP000813444">
    <property type="component" value="Unassembled WGS sequence"/>
</dbReference>
<feature type="transmembrane region" description="Helical" evidence="2">
    <location>
        <begin position="139"/>
        <end position="161"/>
    </location>
</feature>
<feature type="compositionally biased region" description="Basic and acidic residues" evidence="1">
    <location>
        <begin position="274"/>
        <end position="283"/>
    </location>
</feature>
<dbReference type="AlphaFoldDB" id="A0A8K0WWQ8"/>
<dbReference type="GO" id="GO:0005886">
    <property type="term" value="C:plasma membrane"/>
    <property type="evidence" value="ECO:0007669"/>
    <property type="project" value="InterPro"/>
</dbReference>
<dbReference type="GO" id="GO:0051285">
    <property type="term" value="C:cell cortex of cell tip"/>
    <property type="evidence" value="ECO:0007669"/>
    <property type="project" value="TreeGrafter"/>
</dbReference>
<dbReference type="EMBL" id="JAGPNK010000002">
    <property type="protein sequence ID" value="KAH7326119.1"/>
    <property type="molecule type" value="Genomic_DNA"/>
</dbReference>
<keyword evidence="4" id="KW-1185">Reference proteome</keyword>
<keyword evidence="2" id="KW-1133">Transmembrane helix</keyword>
<dbReference type="OrthoDB" id="2327445at2759"/>
<protein>
    <submittedName>
        <fullName evidence="3">SUR7/PalI family-domain-containing protein</fullName>
    </submittedName>
</protein>
<comment type="caution">
    <text evidence="3">The sequence shown here is derived from an EMBL/GenBank/DDBJ whole genome shotgun (WGS) entry which is preliminary data.</text>
</comment>
<organism evidence="3 4">
    <name type="scientific">Stachybotrys elegans</name>
    <dbReference type="NCBI Taxonomy" id="80388"/>
    <lineage>
        <taxon>Eukaryota</taxon>
        <taxon>Fungi</taxon>
        <taxon>Dikarya</taxon>
        <taxon>Ascomycota</taxon>
        <taxon>Pezizomycotina</taxon>
        <taxon>Sordariomycetes</taxon>
        <taxon>Hypocreomycetidae</taxon>
        <taxon>Hypocreales</taxon>
        <taxon>Stachybotryaceae</taxon>
        <taxon>Stachybotrys</taxon>
    </lineage>
</organism>
<dbReference type="PANTHER" id="PTHR28019">
    <property type="entry name" value="CELL MEMBRANE PROTEIN YLR413W-RELATED"/>
    <property type="match status" value="1"/>
</dbReference>
<feature type="transmembrane region" description="Helical" evidence="2">
    <location>
        <begin position="173"/>
        <end position="195"/>
    </location>
</feature>
<feature type="region of interest" description="Disordered" evidence="1">
    <location>
        <begin position="248"/>
        <end position="283"/>
    </location>
</feature>
<accession>A0A8K0WWQ8</accession>